<dbReference type="eggNOG" id="COG2963">
    <property type="taxonomic scope" value="Bacteria"/>
</dbReference>
<dbReference type="STRING" id="349163.Acry_1213"/>
<sequence length="85" mass="9722">MKEGRDGRNHKPEEIIDKLREPEIALAEGGTVVDACRRIGITEPSYDRWRKEYGGLKMGQARRTRHADILFGSWSLLSFGIRHEG</sequence>
<dbReference type="GO" id="GO:0003677">
    <property type="term" value="F:DNA binding"/>
    <property type="evidence" value="ECO:0007669"/>
    <property type="project" value="InterPro"/>
</dbReference>
<dbReference type="Pfam" id="PF01527">
    <property type="entry name" value="HTH_Tnp_1"/>
    <property type="match status" value="1"/>
</dbReference>
<dbReference type="AlphaFoldDB" id="A5FXU2"/>
<reference evidence="1 2" key="1">
    <citation type="submission" date="2007-05" db="EMBL/GenBank/DDBJ databases">
        <title>Complete sequence of chromosome of Acidiphilium cryptum JF-5.</title>
        <authorList>
            <consortium name="US DOE Joint Genome Institute"/>
            <person name="Copeland A."/>
            <person name="Lucas S."/>
            <person name="Lapidus A."/>
            <person name="Barry K."/>
            <person name="Detter J.C."/>
            <person name="Glavina del Rio T."/>
            <person name="Hammon N."/>
            <person name="Israni S."/>
            <person name="Dalin E."/>
            <person name="Tice H."/>
            <person name="Pitluck S."/>
            <person name="Sims D."/>
            <person name="Brettin T."/>
            <person name="Bruce D."/>
            <person name="Han C."/>
            <person name="Schmutz J."/>
            <person name="Larimer F."/>
            <person name="Land M."/>
            <person name="Hauser L."/>
            <person name="Kyrpides N."/>
            <person name="Kim E."/>
            <person name="Magnuson T."/>
            <person name="Richardson P."/>
        </authorList>
    </citation>
    <scope>NUCLEOTIDE SEQUENCE [LARGE SCALE GENOMIC DNA]</scope>
    <source>
        <strain evidence="1 2">JF-5</strain>
    </source>
</reference>
<dbReference type="HOGENOM" id="CLU_2505220_0_0_5"/>
<dbReference type="InterPro" id="IPR002514">
    <property type="entry name" value="Transposase_8"/>
</dbReference>
<organism evidence="1 2">
    <name type="scientific">Acidiphilium cryptum (strain JF-5)</name>
    <dbReference type="NCBI Taxonomy" id="349163"/>
    <lineage>
        <taxon>Bacteria</taxon>
        <taxon>Pseudomonadati</taxon>
        <taxon>Pseudomonadota</taxon>
        <taxon>Alphaproteobacteria</taxon>
        <taxon>Acetobacterales</taxon>
        <taxon>Acidocellaceae</taxon>
        <taxon>Acidiphilium</taxon>
    </lineage>
</organism>
<evidence type="ECO:0008006" key="3">
    <source>
        <dbReference type="Google" id="ProtNLM"/>
    </source>
</evidence>
<name>A5FXU2_ACICJ</name>
<protein>
    <recommendedName>
        <fullName evidence="3">Transposase IS3/IS911 family protein</fullName>
    </recommendedName>
</protein>
<keyword evidence="2" id="KW-1185">Reference proteome</keyword>
<dbReference type="Proteomes" id="UP000000245">
    <property type="component" value="Chromosome"/>
</dbReference>
<proteinExistence type="predicted"/>
<gene>
    <name evidence="1" type="ordered locus">Acry_1213</name>
</gene>
<dbReference type="GO" id="GO:0006313">
    <property type="term" value="P:DNA transposition"/>
    <property type="evidence" value="ECO:0007669"/>
    <property type="project" value="InterPro"/>
</dbReference>
<dbReference type="KEGG" id="acr:Acry_1213"/>
<dbReference type="EMBL" id="CP000697">
    <property type="protein sequence ID" value="ABQ30424.1"/>
    <property type="molecule type" value="Genomic_DNA"/>
</dbReference>
<evidence type="ECO:0000313" key="2">
    <source>
        <dbReference type="Proteomes" id="UP000000245"/>
    </source>
</evidence>
<evidence type="ECO:0000313" key="1">
    <source>
        <dbReference type="EMBL" id="ABQ30424.1"/>
    </source>
</evidence>
<dbReference type="GO" id="GO:0004803">
    <property type="term" value="F:transposase activity"/>
    <property type="evidence" value="ECO:0007669"/>
    <property type="project" value="InterPro"/>
</dbReference>
<accession>A5FXU2</accession>